<protein>
    <submittedName>
        <fullName evidence="2">Uncharacterized protein</fullName>
    </submittedName>
</protein>
<feature type="transmembrane region" description="Helical" evidence="1">
    <location>
        <begin position="38"/>
        <end position="60"/>
    </location>
</feature>
<evidence type="ECO:0000256" key="1">
    <source>
        <dbReference type="SAM" id="Phobius"/>
    </source>
</evidence>
<dbReference type="RefSeq" id="WP_166400260.1">
    <property type="nucleotide sequence ID" value="NZ_JAANAS010000050.1"/>
</dbReference>
<reference evidence="2" key="1">
    <citation type="submission" date="2020-03" db="EMBL/GenBank/DDBJ databases">
        <title>Psychroflexus Maritimus sp. nov., isolate from marine sediment.</title>
        <authorList>
            <person name="Zhong Y.-L."/>
        </authorList>
    </citation>
    <scope>NUCLEOTIDE SEQUENCE</scope>
    <source>
        <strain evidence="2">C1</strain>
    </source>
</reference>
<keyword evidence="1" id="KW-1133">Transmembrane helix</keyword>
<evidence type="ECO:0000313" key="3">
    <source>
        <dbReference type="Proteomes" id="UP000643701"/>
    </source>
</evidence>
<organism evidence="2 3">
    <name type="scientific">Psychroflexus maritimus</name>
    <dbReference type="NCBI Taxonomy" id="2714865"/>
    <lineage>
        <taxon>Bacteria</taxon>
        <taxon>Pseudomonadati</taxon>
        <taxon>Bacteroidota</taxon>
        <taxon>Flavobacteriia</taxon>
        <taxon>Flavobacteriales</taxon>
        <taxon>Flavobacteriaceae</taxon>
        <taxon>Psychroflexus</taxon>
    </lineage>
</organism>
<keyword evidence="1" id="KW-0472">Membrane</keyword>
<name>A0A967E6Q8_9FLAO</name>
<comment type="caution">
    <text evidence="2">The sequence shown here is derived from an EMBL/GenBank/DDBJ whole genome shotgun (WGS) entry which is preliminary data.</text>
</comment>
<feature type="transmembrane region" description="Helical" evidence="1">
    <location>
        <begin position="6"/>
        <end position="26"/>
    </location>
</feature>
<keyword evidence="3" id="KW-1185">Reference proteome</keyword>
<accession>A0A967E6Q8</accession>
<keyword evidence="1" id="KW-0812">Transmembrane</keyword>
<sequence>MFTNGQWFFAVFFVIAFSVLIILSYRKDKKLHKKYYKGSLFILLGFLVFIAILFLIKFFIKE</sequence>
<proteinExistence type="predicted"/>
<dbReference type="AlphaFoldDB" id="A0A967E6Q8"/>
<gene>
    <name evidence="2" type="ORF">G7034_07065</name>
</gene>
<evidence type="ECO:0000313" key="2">
    <source>
        <dbReference type="EMBL" id="NGZ90006.1"/>
    </source>
</evidence>
<dbReference type="EMBL" id="JAANAS010000050">
    <property type="protein sequence ID" value="NGZ90006.1"/>
    <property type="molecule type" value="Genomic_DNA"/>
</dbReference>
<dbReference type="Proteomes" id="UP000643701">
    <property type="component" value="Unassembled WGS sequence"/>
</dbReference>